<reference evidence="1 2" key="1">
    <citation type="submission" date="2022-05" db="EMBL/GenBank/DDBJ databases">
        <authorList>
            <person name="Friedrich I."/>
            <person name="Poehlein A."/>
            <person name="Schneider D."/>
            <person name="Hertel R."/>
            <person name="Daniel R."/>
        </authorList>
    </citation>
    <scope>NUCLEOTIDE SEQUENCE [LARGE SCALE GENOMIC DNA]</scope>
</reference>
<keyword evidence="2" id="KW-1185">Reference proteome</keyword>
<evidence type="ECO:0000313" key="2">
    <source>
        <dbReference type="Proteomes" id="UP001056576"/>
    </source>
</evidence>
<protein>
    <submittedName>
        <fullName evidence="1">Uncharacterized protein</fullName>
    </submittedName>
</protein>
<proteinExistence type="predicted"/>
<gene>
    <name evidence="1" type="ORF">KIKIMORA_01950</name>
</gene>
<accession>A0A9E7SL24</accession>
<dbReference type="EMBL" id="ON529857">
    <property type="protein sequence ID" value="USN15341.1"/>
    <property type="molecule type" value="Genomic_DNA"/>
</dbReference>
<organism evidence="1 2">
    <name type="scientific">Brevundimonas phage vB_BpoS-Kikimora</name>
    <dbReference type="NCBI Taxonomy" id="2948601"/>
    <lineage>
        <taxon>Viruses</taxon>
        <taxon>Duplodnaviria</taxon>
        <taxon>Heunggongvirae</taxon>
        <taxon>Uroviricota</taxon>
        <taxon>Caudoviricetes</taxon>
        <taxon>Jeanschmidtviridae</taxon>
        <taxon>Kikimoravirus</taxon>
        <taxon>Kikimoravirus kikimora</taxon>
    </lineage>
</organism>
<name>A0A9E7SL24_9CAUD</name>
<dbReference type="Proteomes" id="UP001056576">
    <property type="component" value="Segment"/>
</dbReference>
<evidence type="ECO:0000313" key="1">
    <source>
        <dbReference type="EMBL" id="USN15341.1"/>
    </source>
</evidence>
<sequence>MIAFVNELGNTICLDVSSGAMPEFPHVGQITYRLIGPASETEQTMTYAETVELMYALADHLGTLLVIPEDHADI</sequence>